<comment type="caution">
    <text evidence="3">The sequence shown here is derived from an EMBL/GenBank/DDBJ whole genome shotgun (WGS) entry which is preliminary data.</text>
</comment>
<dbReference type="Pfam" id="PF13410">
    <property type="entry name" value="GST_C_2"/>
    <property type="match status" value="1"/>
</dbReference>
<dbReference type="PANTHER" id="PTHR44051:SF8">
    <property type="entry name" value="GLUTATHIONE S-TRANSFERASE GSTA"/>
    <property type="match status" value="1"/>
</dbReference>
<dbReference type="EMBL" id="MWPQ01000055">
    <property type="protein sequence ID" value="OPH81769.1"/>
    <property type="molecule type" value="Genomic_DNA"/>
</dbReference>
<dbReference type="SUPFAM" id="SSF47616">
    <property type="entry name" value="GST C-terminal domain-like"/>
    <property type="match status" value="1"/>
</dbReference>
<keyword evidence="4" id="KW-1185">Reference proteome</keyword>
<dbReference type="CDD" id="cd00570">
    <property type="entry name" value="GST_N_family"/>
    <property type="match status" value="1"/>
</dbReference>
<sequence>MPLTLYMHPLSSYCHKALIAFHENATPFTAMSVDLGDPDERAVLLKLWGVGKFPVLQDAARGEVVPESSIIIEYIDRYYPGGTRFIPQDRDAEREVRLKDRFYDLHIHNHMQKVVGDRLRPAGSKDPHGVEDAKTRMRAAYDIAEREMASRSWAAGDDFSMADCAAAPALFYAARVLPYADSHPHLAAYLERLKARPSYARVLKDAEPYFHMFPQGD</sequence>
<keyword evidence="3" id="KW-0808">Transferase</keyword>
<feature type="domain" description="GST C-terminal" evidence="2">
    <location>
        <begin position="93"/>
        <end position="212"/>
    </location>
</feature>
<dbReference type="Proteomes" id="UP000189940">
    <property type="component" value="Unassembled WGS sequence"/>
</dbReference>
<dbReference type="PROSITE" id="PS50404">
    <property type="entry name" value="GST_NTER"/>
    <property type="match status" value="1"/>
</dbReference>
<dbReference type="OrthoDB" id="9782992at2"/>
<evidence type="ECO:0000259" key="1">
    <source>
        <dbReference type="PROSITE" id="PS50404"/>
    </source>
</evidence>
<dbReference type="PANTHER" id="PTHR44051">
    <property type="entry name" value="GLUTATHIONE S-TRANSFERASE-RELATED"/>
    <property type="match status" value="1"/>
</dbReference>
<dbReference type="RefSeq" id="WP_079448119.1">
    <property type="nucleotide sequence ID" value="NZ_MWPQ01000055.1"/>
</dbReference>
<dbReference type="Gene3D" id="3.40.30.10">
    <property type="entry name" value="Glutaredoxin"/>
    <property type="match status" value="1"/>
</dbReference>
<dbReference type="GO" id="GO:0016740">
    <property type="term" value="F:transferase activity"/>
    <property type="evidence" value="ECO:0007669"/>
    <property type="project" value="UniProtKB-KW"/>
</dbReference>
<dbReference type="InterPro" id="IPR036249">
    <property type="entry name" value="Thioredoxin-like_sf"/>
</dbReference>
<dbReference type="AlphaFoldDB" id="A0A1V4HV65"/>
<accession>A0A1V4HV65</accession>
<evidence type="ECO:0000313" key="4">
    <source>
        <dbReference type="Proteomes" id="UP000189940"/>
    </source>
</evidence>
<dbReference type="InterPro" id="IPR010987">
    <property type="entry name" value="Glutathione-S-Trfase_C-like"/>
</dbReference>
<proteinExistence type="predicted"/>
<protein>
    <submittedName>
        <fullName evidence="3">Glutathione S-transferase</fullName>
    </submittedName>
</protein>
<dbReference type="PROSITE" id="PS51354">
    <property type="entry name" value="GLUTAREDOXIN_2"/>
    <property type="match status" value="1"/>
</dbReference>
<dbReference type="InterPro" id="IPR004045">
    <property type="entry name" value="Glutathione_S-Trfase_N"/>
</dbReference>
<organism evidence="3 4">
    <name type="scientific">Nitrobacter vulgaris</name>
    <dbReference type="NCBI Taxonomy" id="29421"/>
    <lineage>
        <taxon>Bacteria</taxon>
        <taxon>Pseudomonadati</taxon>
        <taxon>Pseudomonadota</taxon>
        <taxon>Alphaproteobacteria</taxon>
        <taxon>Hyphomicrobiales</taxon>
        <taxon>Nitrobacteraceae</taxon>
        <taxon>Nitrobacter</taxon>
    </lineage>
</organism>
<dbReference type="STRING" id="29421.B2M20_15785"/>
<dbReference type="PROSITE" id="PS50405">
    <property type="entry name" value="GST_CTER"/>
    <property type="match status" value="1"/>
</dbReference>
<feature type="domain" description="GST N-terminal" evidence="1">
    <location>
        <begin position="1"/>
        <end position="83"/>
    </location>
</feature>
<reference evidence="3 4" key="1">
    <citation type="submission" date="2017-02" db="EMBL/GenBank/DDBJ databases">
        <title>Genome sequence of the nitrite-oxidizing bacterium Nitrobacter vulgaris strain Ab1.</title>
        <authorList>
            <person name="Mellbye B.L."/>
            <person name="Davis E.W."/>
            <person name="Spieck E."/>
            <person name="Chang J.H."/>
            <person name="Bottomley P.J."/>
            <person name="Sayavedra-Soto L.A."/>
        </authorList>
    </citation>
    <scope>NUCLEOTIDE SEQUENCE [LARGE SCALE GENOMIC DNA]</scope>
    <source>
        <strain evidence="3 4">Ab1</strain>
    </source>
</reference>
<dbReference type="SUPFAM" id="SSF52833">
    <property type="entry name" value="Thioredoxin-like"/>
    <property type="match status" value="1"/>
</dbReference>
<dbReference type="InterPro" id="IPR040079">
    <property type="entry name" value="Glutathione_S-Trfase"/>
</dbReference>
<dbReference type="Gene3D" id="1.20.1050.10">
    <property type="match status" value="1"/>
</dbReference>
<dbReference type="SFLD" id="SFLDS00019">
    <property type="entry name" value="Glutathione_Transferase_(cytos"/>
    <property type="match status" value="1"/>
</dbReference>
<name>A0A1V4HV65_NITVU</name>
<evidence type="ECO:0000259" key="2">
    <source>
        <dbReference type="PROSITE" id="PS50405"/>
    </source>
</evidence>
<gene>
    <name evidence="3" type="ORF">B2M20_15785</name>
</gene>
<dbReference type="InterPro" id="IPR036282">
    <property type="entry name" value="Glutathione-S-Trfase_C_sf"/>
</dbReference>
<dbReference type="SFLD" id="SFLDG00358">
    <property type="entry name" value="Main_(cytGST)"/>
    <property type="match status" value="1"/>
</dbReference>
<dbReference type="Pfam" id="PF13417">
    <property type="entry name" value="GST_N_3"/>
    <property type="match status" value="1"/>
</dbReference>
<evidence type="ECO:0000313" key="3">
    <source>
        <dbReference type="EMBL" id="OPH81769.1"/>
    </source>
</evidence>